<dbReference type="EMBL" id="CADEAL010000555">
    <property type="protein sequence ID" value="CAB1421923.1"/>
    <property type="molecule type" value="Genomic_DNA"/>
</dbReference>
<protein>
    <submittedName>
        <fullName evidence="1">Uncharacterized protein</fullName>
    </submittedName>
</protein>
<accession>A0A9N7YDP3</accession>
<gene>
    <name evidence="1" type="ORF">PLEPLA_LOCUS9811</name>
</gene>
<reference evidence="1" key="1">
    <citation type="submission" date="2020-03" db="EMBL/GenBank/DDBJ databases">
        <authorList>
            <person name="Weist P."/>
        </authorList>
    </citation>
    <scope>NUCLEOTIDE SEQUENCE</scope>
</reference>
<name>A0A9N7YDP3_PLEPL</name>
<comment type="caution">
    <text evidence="1">The sequence shown here is derived from an EMBL/GenBank/DDBJ whole genome shotgun (WGS) entry which is preliminary data.</text>
</comment>
<evidence type="ECO:0000313" key="2">
    <source>
        <dbReference type="Proteomes" id="UP001153269"/>
    </source>
</evidence>
<sequence>MSADNSQSNPLNDINHQNEPGEKRLVNLLCECEPPCSPVATRRDSRPTLWNQGLTGYDRWALRYQGPVWQPLSPPQTSRLMQIESEPNAAKCTGVNLLLSGIPLLQDQRRRGHLILNSALSNGCSSSHATEEDSDREATELVSRMRRECVDSCDDHRSVVPVTRY</sequence>
<dbReference type="AlphaFoldDB" id="A0A9N7YDP3"/>
<proteinExistence type="predicted"/>
<keyword evidence="2" id="KW-1185">Reference proteome</keyword>
<organism evidence="1 2">
    <name type="scientific">Pleuronectes platessa</name>
    <name type="common">European plaice</name>
    <dbReference type="NCBI Taxonomy" id="8262"/>
    <lineage>
        <taxon>Eukaryota</taxon>
        <taxon>Metazoa</taxon>
        <taxon>Chordata</taxon>
        <taxon>Craniata</taxon>
        <taxon>Vertebrata</taxon>
        <taxon>Euteleostomi</taxon>
        <taxon>Actinopterygii</taxon>
        <taxon>Neopterygii</taxon>
        <taxon>Teleostei</taxon>
        <taxon>Neoteleostei</taxon>
        <taxon>Acanthomorphata</taxon>
        <taxon>Carangaria</taxon>
        <taxon>Pleuronectiformes</taxon>
        <taxon>Pleuronectoidei</taxon>
        <taxon>Pleuronectidae</taxon>
        <taxon>Pleuronectes</taxon>
    </lineage>
</organism>
<evidence type="ECO:0000313" key="1">
    <source>
        <dbReference type="EMBL" id="CAB1421923.1"/>
    </source>
</evidence>
<dbReference type="Proteomes" id="UP001153269">
    <property type="component" value="Unassembled WGS sequence"/>
</dbReference>